<evidence type="ECO:0000313" key="3">
    <source>
        <dbReference type="EMBL" id="GMI32693.1"/>
    </source>
</evidence>
<dbReference type="Proteomes" id="UP001165060">
    <property type="component" value="Unassembled WGS sequence"/>
</dbReference>
<dbReference type="CDD" id="cd12885">
    <property type="entry name" value="SPRY_RanBP_like"/>
    <property type="match status" value="1"/>
</dbReference>
<evidence type="ECO:0000313" key="4">
    <source>
        <dbReference type="Proteomes" id="UP001165060"/>
    </source>
</evidence>
<gene>
    <name evidence="3" type="ORF">TeGR_g10303</name>
</gene>
<name>A0ABQ6MTW8_9STRA</name>
<dbReference type="EMBL" id="BRYB01000555">
    <property type="protein sequence ID" value="GMI32693.1"/>
    <property type="molecule type" value="Genomic_DNA"/>
</dbReference>
<dbReference type="SUPFAM" id="SSF49899">
    <property type="entry name" value="Concanavalin A-like lectins/glucanases"/>
    <property type="match status" value="1"/>
</dbReference>
<feature type="compositionally biased region" description="Basic residues" evidence="1">
    <location>
        <begin position="253"/>
        <end position="265"/>
    </location>
</feature>
<organism evidence="3 4">
    <name type="scientific">Tetraparma gracilis</name>
    <dbReference type="NCBI Taxonomy" id="2962635"/>
    <lineage>
        <taxon>Eukaryota</taxon>
        <taxon>Sar</taxon>
        <taxon>Stramenopiles</taxon>
        <taxon>Ochrophyta</taxon>
        <taxon>Bolidophyceae</taxon>
        <taxon>Parmales</taxon>
        <taxon>Triparmaceae</taxon>
        <taxon>Tetraparma</taxon>
    </lineage>
</organism>
<dbReference type="SMART" id="SM00449">
    <property type="entry name" value="SPRY"/>
    <property type="match status" value="1"/>
</dbReference>
<dbReference type="Pfam" id="PF00622">
    <property type="entry name" value="SPRY"/>
    <property type="match status" value="1"/>
</dbReference>
<accession>A0ABQ6MTW8</accession>
<protein>
    <recommendedName>
        <fullName evidence="2">B30.2/SPRY domain-containing protein</fullName>
    </recommendedName>
</protein>
<dbReference type="InterPro" id="IPR050618">
    <property type="entry name" value="Ubq-SigPath_Reg"/>
</dbReference>
<dbReference type="PROSITE" id="PS50188">
    <property type="entry name" value="B302_SPRY"/>
    <property type="match status" value="1"/>
</dbReference>
<sequence>MLAPPLSLSPSGCPGFSLEAGKARFRGATQEGDRAVRTGQPFPAAGRGPKLPPTLGQYLSSLFSPPPRPPPARPFVVPRSLGGPLSLAPTLLAYFEISVAAGPTPPLDCVAVGLSERAHRFDRKMPGWDRQSYGYHGDDGGIFHGDGDMVGPYGPTFGAGDTVGCGVNFGAVGGASVFFTLGGRFLGYAFTGIDPSIPLYPTVGIDTASPVTFNFGASPFAFDLSTMEDAELVRARLTGALGGEGAGGSCVPGKRKGGRRRGRTV</sequence>
<dbReference type="InterPro" id="IPR044736">
    <property type="entry name" value="Gid1/RanBPM/SPLA_SPRY"/>
</dbReference>
<feature type="region of interest" description="Disordered" evidence="1">
    <location>
        <begin position="246"/>
        <end position="265"/>
    </location>
</feature>
<dbReference type="InterPro" id="IPR013320">
    <property type="entry name" value="ConA-like_dom_sf"/>
</dbReference>
<dbReference type="PANTHER" id="PTHR12864">
    <property type="entry name" value="RAN BINDING PROTEIN 9-RELATED"/>
    <property type="match status" value="1"/>
</dbReference>
<feature type="domain" description="B30.2/SPRY" evidence="2">
    <location>
        <begin position="20"/>
        <end position="220"/>
    </location>
</feature>
<keyword evidence="4" id="KW-1185">Reference proteome</keyword>
<feature type="region of interest" description="Disordered" evidence="1">
    <location>
        <begin position="26"/>
        <end position="50"/>
    </location>
</feature>
<comment type="caution">
    <text evidence="3">The sequence shown here is derived from an EMBL/GenBank/DDBJ whole genome shotgun (WGS) entry which is preliminary data.</text>
</comment>
<evidence type="ECO:0000259" key="2">
    <source>
        <dbReference type="PROSITE" id="PS50188"/>
    </source>
</evidence>
<dbReference type="InterPro" id="IPR003877">
    <property type="entry name" value="SPRY_dom"/>
</dbReference>
<dbReference type="InterPro" id="IPR043136">
    <property type="entry name" value="B30.2/SPRY_sf"/>
</dbReference>
<proteinExistence type="predicted"/>
<evidence type="ECO:0000256" key="1">
    <source>
        <dbReference type="SAM" id="MobiDB-lite"/>
    </source>
</evidence>
<reference evidence="3 4" key="1">
    <citation type="journal article" date="2023" name="Commun. Biol.">
        <title>Genome analysis of Parmales, the sister group of diatoms, reveals the evolutionary specialization of diatoms from phago-mixotrophs to photoautotrophs.</title>
        <authorList>
            <person name="Ban H."/>
            <person name="Sato S."/>
            <person name="Yoshikawa S."/>
            <person name="Yamada K."/>
            <person name="Nakamura Y."/>
            <person name="Ichinomiya M."/>
            <person name="Sato N."/>
            <person name="Blanc-Mathieu R."/>
            <person name="Endo H."/>
            <person name="Kuwata A."/>
            <person name="Ogata H."/>
        </authorList>
    </citation>
    <scope>NUCLEOTIDE SEQUENCE [LARGE SCALE GENOMIC DNA]</scope>
</reference>
<dbReference type="InterPro" id="IPR001870">
    <property type="entry name" value="B30.2/SPRY"/>
</dbReference>
<dbReference type="Gene3D" id="2.60.120.920">
    <property type="match status" value="1"/>
</dbReference>